<dbReference type="EMBL" id="CP021404">
    <property type="protein sequence ID" value="ATI42646.1"/>
    <property type="molecule type" value="Genomic_DNA"/>
</dbReference>
<dbReference type="CDD" id="cd06124">
    <property type="entry name" value="cupin_NimR-like_N"/>
    <property type="match status" value="1"/>
</dbReference>
<dbReference type="PANTHER" id="PTHR11019:SF199">
    <property type="entry name" value="HTH-TYPE TRANSCRIPTIONAL REGULATOR NIMR"/>
    <property type="match status" value="1"/>
</dbReference>
<protein>
    <recommendedName>
        <fullName evidence="4">HTH araC/xylS-type domain-containing protein</fullName>
    </recommendedName>
</protein>
<dbReference type="InterPro" id="IPR018060">
    <property type="entry name" value="HTH_AraC"/>
</dbReference>
<dbReference type="GO" id="GO:0003700">
    <property type="term" value="F:DNA-binding transcription factor activity"/>
    <property type="evidence" value="ECO:0007669"/>
    <property type="project" value="InterPro"/>
</dbReference>
<dbReference type="InterPro" id="IPR011051">
    <property type="entry name" value="RmlC_Cupin_sf"/>
</dbReference>
<evidence type="ECO:0000313" key="6">
    <source>
        <dbReference type="Proteomes" id="UP000219050"/>
    </source>
</evidence>
<evidence type="ECO:0000256" key="3">
    <source>
        <dbReference type="ARBA" id="ARBA00023163"/>
    </source>
</evidence>
<dbReference type="AlphaFoldDB" id="A0A291M102"/>
<keyword evidence="1" id="KW-0805">Transcription regulation</keyword>
<evidence type="ECO:0000313" key="5">
    <source>
        <dbReference type="EMBL" id="ATI42646.1"/>
    </source>
</evidence>
<reference evidence="5 6" key="1">
    <citation type="submission" date="2017-05" db="EMBL/GenBank/DDBJ databases">
        <title>Comparative genomic and metabolic analysis of manganese-oxidizing mechanisms in Celeribater manganoxidans DY25T: its adaption to the environment of polymetallic nodule.</title>
        <authorList>
            <person name="Wang X."/>
        </authorList>
    </citation>
    <scope>NUCLEOTIDE SEQUENCE [LARGE SCALE GENOMIC DNA]</scope>
    <source>
        <strain evidence="5 6">DY25</strain>
    </source>
</reference>
<dbReference type="Gene3D" id="1.10.10.60">
    <property type="entry name" value="Homeodomain-like"/>
    <property type="match status" value="1"/>
</dbReference>
<keyword evidence="6" id="KW-1185">Reference proteome</keyword>
<dbReference type="GO" id="GO:0043565">
    <property type="term" value="F:sequence-specific DNA binding"/>
    <property type="evidence" value="ECO:0007669"/>
    <property type="project" value="InterPro"/>
</dbReference>
<dbReference type="PANTHER" id="PTHR11019">
    <property type="entry name" value="HTH-TYPE TRANSCRIPTIONAL REGULATOR NIMR"/>
    <property type="match status" value="1"/>
</dbReference>
<dbReference type="InterPro" id="IPR018062">
    <property type="entry name" value="HTH_AraC-typ_CS"/>
</dbReference>
<evidence type="ECO:0000256" key="2">
    <source>
        <dbReference type="ARBA" id="ARBA00023125"/>
    </source>
</evidence>
<dbReference type="PROSITE" id="PS01124">
    <property type="entry name" value="HTH_ARAC_FAMILY_2"/>
    <property type="match status" value="1"/>
</dbReference>
<proteinExistence type="predicted"/>
<dbReference type="Pfam" id="PF02311">
    <property type="entry name" value="AraC_binding"/>
    <property type="match status" value="1"/>
</dbReference>
<dbReference type="SUPFAM" id="SSF51182">
    <property type="entry name" value="RmlC-like cupins"/>
    <property type="match status" value="1"/>
</dbReference>
<name>A0A291M102_9RHOB</name>
<feature type="domain" description="HTH araC/xylS-type" evidence="4">
    <location>
        <begin position="179"/>
        <end position="276"/>
    </location>
</feature>
<keyword evidence="2" id="KW-0238">DNA-binding</keyword>
<dbReference type="Pfam" id="PF12833">
    <property type="entry name" value="HTH_18"/>
    <property type="match status" value="1"/>
</dbReference>
<dbReference type="SUPFAM" id="SSF46689">
    <property type="entry name" value="Homeodomain-like"/>
    <property type="match status" value="1"/>
</dbReference>
<sequence length="284" mass="31534">MLWTYRRHAVHTRRKMTKNTVIPPNRQLIDPDRVGAALFVLSDRHARISGPWHSHRRLQLLHVSEGALLVETDAARYVIPPQRGVWVAPGTRHRILSRTPFWLTTCYIDVDHWDMAPISTCAVSVDRLSDALLIAVSAFGETGPNTPAEKRMVEVLKDCLSALSTFDLVLPIPRGDRLRRLTDQLLTDPARSGTLAVLAAEAALSERTAARLFKSETGLSFGTWRLHLRVQAALAHLAAGSSVTETAYAVGYSDVSSFIEAFRTVCGQTPYQAMKSRSDAARER</sequence>
<dbReference type="InterPro" id="IPR014710">
    <property type="entry name" value="RmlC-like_jellyroll"/>
</dbReference>
<dbReference type="OrthoDB" id="9814125at2"/>
<gene>
    <name evidence="5" type="ORF">CBW24_11935</name>
</gene>
<dbReference type="Proteomes" id="UP000219050">
    <property type="component" value="Chromosome"/>
</dbReference>
<evidence type="ECO:0000256" key="1">
    <source>
        <dbReference type="ARBA" id="ARBA00023015"/>
    </source>
</evidence>
<dbReference type="PROSITE" id="PS00041">
    <property type="entry name" value="HTH_ARAC_FAMILY_1"/>
    <property type="match status" value="1"/>
</dbReference>
<organism evidence="5 6">
    <name type="scientific">Pacificitalea manganoxidans</name>
    <dbReference type="NCBI Taxonomy" id="1411902"/>
    <lineage>
        <taxon>Bacteria</taxon>
        <taxon>Pseudomonadati</taxon>
        <taxon>Pseudomonadota</taxon>
        <taxon>Alphaproteobacteria</taxon>
        <taxon>Rhodobacterales</taxon>
        <taxon>Paracoccaceae</taxon>
        <taxon>Pacificitalea</taxon>
    </lineage>
</organism>
<dbReference type="InterPro" id="IPR009057">
    <property type="entry name" value="Homeodomain-like_sf"/>
</dbReference>
<accession>A0A291M102</accession>
<evidence type="ECO:0000259" key="4">
    <source>
        <dbReference type="PROSITE" id="PS01124"/>
    </source>
</evidence>
<dbReference type="Gene3D" id="2.60.120.10">
    <property type="entry name" value="Jelly Rolls"/>
    <property type="match status" value="1"/>
</dbReference>
<keyword evidence="3" id="KW-0804">Transcription</keyword>
<dbReference type="InterPro" id="IPR003313">
    <property type="entry name" value="AraC-bd"/>
</dbReference>
<dbReference type="KEGG" id="cmag:CBW24_11935"/>
<dbReference type="SMART" id="SM00342">
    <property type="entry name" value="HTH_ARAC"/>
    <property type="match status" value="1"/>
</dbReference>